<proteinExistence type="predicted"/>
<evidence type="ECO:0008006" key="4">
    <source>
        <dbReference type="Google" id="ProtNLM"/>
    </source>
</evidence>
<organism evidence="2 3">
    <name type="scientific">Legionella brunensis</name>
    <dbReference type="NCBI Taxonomy" id="29422"/>
    <lineage>
        <taxon>Bacteria</taxon>
        <taxon>Pseudomonadati</taxon>
        <taxon>Pseudomonadota</taxon>
        <taxon>Gammaproteobacteria</taxon>
        <taxon>Legionellales</taxon>
        <taxon>Legionellaceae</taxon>
        <taxon>Legionella</taxon>
    </lineage>
</organism>
<keyword evidence="1" id="KW-0732">Signal</keyword>
<reference evidence="2 3" key="1">
    <citation type="submission" date="2015-11" db="EMBL/GenBank/DDBJ databases">
        <title>Genomic analysis of 38 Legionella species identifies large and diverse effector repertoires.</title>
        <authorList>
            <person name="Burstein D."/>
            <person name="Amaro F."/>
            <person name="Zusman T."/>
            <person name="Lifshitz Z."/>
            <person name="Cohen O."/>
            <person name="Gilbert J.A."/>
            <person name="Pupko T."/>
            <person name="Shuman H.A."/>
            <person name="Segal G."/>
        </authorList>
    </citation>
    <scope>NUCLEOTIDE SEQUENCE [LARGE SCALE GENOMIC DNA]</scope>
    <source>
        <strain evidence="2 3">ATCC 43878</strain>
    </source>
</reference>
<feature type="chain" id="PRO_5006911600" description="Lipoprotein" evidence="1">
    <location>
        <begin position="22"/>
        <end position="80"/>
    </location>
</feature>
<dbReference type="Proteomes" id="UP000054742">
    <property type="component" value="Unassembled WGS sequence"/>
</dbReference>
<evidence type="ECO:0000313" key="3">
    <source>
        <dbReference type="Proteomes" id="UP000054742"/>
    </source>
</evidence>
<evidence type="ECO:0000256" key="1">
    <source>
        <dbReference type="SAM" id="SignalP"/>
    </source>
</evidence>
<evidence type="ECO:0000313" key="2">
    <source>
        <dbReference type="EMBL" id="KTC78170.1"/>
    </source>
</evidence>
<dbReference type="EMBL" id="LNXV01000033">
    <property type="protein sequence ID" value="KTC78170.1"/>
    <property type="molecule type" value="Genomic_DNA"/>
</dbReference>
<comment type="caution">
    <text evidence="2">The sequence shown here is derived from an EMBL/GenBank/DDBJ whole genome shotgun (WGS) entry which is preliminary data.</text>
</comment>
<keyword evidence="3" id="KW-1185">Reference proteome</keyword>
<protein>
    <recommendedName>
        <fullName evidence="4">Lipoprotein</fullName>
    </recommendedName>
</protein>
<feature type="signal peptide" evidence="1">
    <location>
        <begin position="1"/>
        <end position="21"/>
    </location>
</feature>
<accession>A0A0W0S495</accession>
<dbReference type="RefSeq" id="WP_058442442.1">
    <property type="nucleotide sequence ID" value="NZ_CAAAHU010000013.1"/>
</dbReference>
<name>A0A0W0S495_9GAMM</name>
<dbReference type="PATRIC" id="fig|29422.6.peg.2623"/>
<sequence length="80" mass="8079">MRKQLLTVFTLSILTFGLTNCGALRTGTEAVGTSVGYVATTGTKVVKTVGTGVATGTGYVVRTGGKAVKTVGTGIENLAR</sequence>
<dbReference type="AlphaFoldDB" id="A0A0W0S495"/>
<gene>
    <name evidence="2" type="ORF">Lbru_2462</name>
</gene>